<dbReference type="InterPro" id="IPR003431">
    <property type="entry name" value="B-propeller_Phytase"/>
</dbReference>
<reference evidence="2 3" key="1">
    <citation type="submission" date="2022-04" db="EMBL/GenBank/DDBJ databases">
        <title>Positive selection, recombination, and allopatry shape intraspecific diversity of widespread and dominant cyanobacteria.</title>
        <authorList>
            <person name="Wei J."/>
            <person name="Shu W."/>
            <person name="Hu C."/>
        </authorList>
    </citation>
    <scope>NUCLEOTIDE SEQUENCE [LARGE SCALE GENOMIC DNA]</scope>
    <source>
        <strain evidence="2 3">GB2-A5</strain>
    </source>
</reference>
<dbReference type="SUPFAM" id="SSF50956">
    <property type="entry name" value="Thermostable phytase (3-phytase)"/>
    <property type="match status" value="1"/>
</dbReference>
<evidence type="ECO:0000259" key="1">
    <source>
        <dbReference type="PROSITE" id="PS51662"/>
    </source>
</evidence>
<feature type="domain" description="BPP" evidence="1">
    <location>
        <begin position="26"/>
        <end position="393"/>
    </location>
</feature>
<proteinExistence type="predicted"/>
<evidence type="ECO:0000313" key="3">
    <source>
        <dbReference type="Proteomes" id="UP001442494"/>
    </source>
</evidence>
<dbReference type="Pfam" id="PF02333">
    <property type="entry name" value="Phytase"/>
    <property type="match status" value="1"/>
</dbReference>
<accession>A0ABV0JRH3</accession>
<keyword evidence="3" id="KW-1185">Reference proteome</keyword>
<dbReference type="EMBL" id="JAMPKK010000036">
    <property type="protein sequence ID" value="MEP0866066.1"/>
    <property type="molecule type" value="Genomic_DNA"/>
</dbReference>
<dbReference type="Proteomes" id="UP001442494">
    <property type="component" value="Unassembled WGS sequence"/>
</dbReference>
<sequence length="444" mass="47323">MGKGNWERAIAPIITSCLVVLCVLSDTGAAAAVSLVGPIVETPEVLDEIVDPPGDADDPAIWLHPTDPSLSLVLGTLKNAGLGVYNLEGKLLQSILPGDVRYNNVDLLYGFNLGGQSVDLAIASDRLNDILAIFKIDPTTRLLENVAAPDLGTIFTPVGESSNGSTTAYGLTSYVSPFSNKNYVFVSQRETGNVAQLELFDNGSGKVSAKSVRSLTLPIPEGGELEDAQVEGMVADNELGYLYVGQENRGIWKFSAEPSSSNGVLIDAVKPEGSNLEADVEGLTIYYGGDGKGYLLASSQGDNTFAVYNRAAGNDYLGSFGVGAFGDIDAVQESDGAAVINVPLGSKFPFGLFVTQDGSNDPEVLFFDEEDQEFENVSSNFKFVGWENIANAFPNPLLIDITSFNPRQNSLKSVPEPRNNGLTLLAIFGMGCLLQRRKKRTNLS</sequence>
<dbReference type="InterPro" id="IPR011042">
    <property type="entry name" value="6-blade_b-propeller_TolB-like"/>
</dbReference>
<gene>
    <name evidence="2" type="ORF">NDI37_16490</name>
</gene>
<protein>
    <submittedName>
        <fullName evidence="2">Phytase</fullName>
    </submittedName>
</protein>
<comment type="caution">
    <text evidence="2">The sequence shown here is derived from an EMBL/GenBank/DDBJ whole genome shotgun (WGS) entry which is preliminary data.</text>
</comment>
<dbReference type="PROSITE" id="PS51662">
    <property type="entry name" value="BP_PHYTASE"/>
    <property type="match status" value="1"/>
</dbReference>
<evidence type="ECO:0000313" key="2">
    <source>
        <dbReference type="EMBL" id="MEP0866066.1"/>
    </source>
</evidence>
<name>A0ABV0JRH3_9CYAN</name>
<dbReference type="Gene3D" id="2.120.10.30">
    <property type="entry name" value="TolB, C-terminal domain"/>
    <property type="match status" value="1"/>
</dbReference>
<organism evidence="2 3">
    <name type="scientific">Funiculus sociatus GB2-A5</name>
    <dbReference type="NCBI Taxonomy" id="2933946"/>
    <lineage>
        <taxon>Bacteria</taxon>
        <taxon>Bacillati</taxon>
        <taxon>Cyanobacteriota</taxon>
        <taxon>Cyanophyceae</taxon>
        <taxon>Coleofasciculales</taxon>
        <taxon>Coleofasciculaceae</taxon>
        <taxon>Funiculus</taxon>
    </lineage>
</organism>